<keyword evidence="2" id="KW-0812">Transmembrane</keyword>
<feature type="transmembrane region" description="Helical" evidence="2">
    <location>
        <begin position="70"/>
        <end position="91"/>
    </location>
</feature>
<keyword evidence="4" id="KW-1185">Reference proteome</keyword>
<proteinExistence type="predicted"/>
<name>A0A8B9Z3Q7_9AVES</name>
<dbReference type="AlphaFoldDB" id="A0A8B9Z3Q7"/>
<evidence type="ECO:0000313" key="3">
    <source>
        <dbReference type="Ensembl" id="ENSBJAP00000001436.1"/>
    </source>
</evidence>
<evidence type="ECO:0000256" key="2">
    <source>
        <dbReference type="SAM" id="Phobius"/>
    </source>
</evidence>
<sequence>MARGVARCVLQVLTQVSTSQASLIWQELEAEEQDLQLEAPQRPARNSWRPRGQKRSPGTPQHPDEGCVRYFVLATTAAIVALFLNVFYPLIYQTRWR</sequence>
<keyword evidence="2" id="KW-1133">Transmembrane helix</keyword>
<evidence type="ECO:0000313" key="4">
    <source>
        <dbReference type="Proteomes" id="UP000694555"/>
    </source>
</evidence>
<accession>A0A8B9Z3Q7</accession>
<reference evidence="3" key="2">
    <citation type="submission" date="2025-09" db="UniProtKB">
        <authorList>
            <consortium name="Ensembl"/>
        </authorList>
    </citation>
    <scope>IDENTIFICATION</scope>
</reference>
<keyword evidence="2" id="KW-0472">Membrane</keyword>
<dbReference type="Ensembl" id="ENSBJAT00000001467.1">
    <property type="protein sequence ID" value="ENSBJAP00000001436.1"/>
    <property type="gene ID" value="ENSBJAG00000001081.1"/>
</dbReference>
<protein>
    <submittedName>
        <fullName evidence="3">Uncharacterized protein</fullName>
    </submittedName>
</protein>
<evidence type="ECO:0000256" key="1">
    <source>
        <dbReference type="SAM" id="MobiDB-lite"/>
    </source>
</evidence>
<dbReference type="Proteomes" id="UP000694555">
    <property type="component" value="Unplaced"/>
</dbReference>
<organism evidence="3 4">
    <name type="scientific">Buteo japonicus</name>
    <dbReference type="NCBI Taxonomy" id="224669"/>
    <lineage>
        <taxon>Eukaryota</taxon>
        <taxon>Metazoa</taxon>
        <taxon>Chordata</taxon>
        <taxon>Craniata</taxon>
        <taxon>Vertebrata</taxon>
        <taxon>Euteleostomi</taxon>
        <taxon>Archelosauria</taxon>
        <taxon>Archosauria</taxon>
        <taxon>Dinosauria</taxon>
        <taxon>Saurischia</taxon>
        <taxon>Theropoda</taxon>
        <taxon>Coelurosauria</taxon>
        <taxon>Aves</taxon>
        <taxon>Neognathae</taxon>
        <taxon>Neoaves</taxon>
        <taxon>Telluraves</taxon>
        <taxon>Accipitrimorphae</taxon>
        <taxon>Accipitriformes</taxon>
        <taxon>Accipitridae</taxon>
        <taxon>Accipitrinae</taxon>
        <taxon>Buteo</taxon>
    </lineage>
</organism>
<reference evidence="3" key="1">
    <citation type="submission" date="2025-08" db="UniProtKB">
        <authorList>
            <consortium name="Ensembl"/>
        </authorList>
    </citation>
    <scope>IDENTIFICATION</scope>
</reference>
<feature type="region of interest" description="Disordered" evidence="1">
    <location>
        <begin position="36"/>
        <end position="65"/>
    </location>
</feature>